<proteinExistence type="predicted"/>
<keyword evidence="3" id="KW-1185">Reference proteome</keyword>
<protein>
    <submittedName>
        <fullName evidence="2">Uncharacterized protein</fullName>
    </submittedName>
</protein>
<evidence type="ECO:0000256" key="1">
    <source>
        <dbReference type="SAM" id="Coils"/>
    </source>
</evidence>
<gene>
    <name evidence="2" type="ORF">CTheo_7446</name>
</gene>
<feature type="coiled-coil region" evidence="1">
    <location>
        <begin position="147"/>
        <end position="174"/>
    </location>
</feature>
<keyword evidence="1" id="KW-0175">Coiled coil</keyword>
<evidence type="ECO:0000313" key="3">
    <source>
        <dbReference type="Proteomes" id="UP000383932"/>
    </source>
</evidence>
<accession>A0A5N5QBF3</accession>
<comment type="caution">
    <text evidence="2">The sequence shown here is derived from an EMBL/GenBank/DDBJ whole genome shotgun (WGS) entry which is preliminary data.</text>
</comment>
<sequence>MTAAPTRLMTTELQAELATLINTLGAFITQHAANTSLLPATTISAPVAPSLSANSSQPSLVLPQQLSALMPQGQRLIQMSAVNWIQNVVKNHIKRHLNVTQTFTSQLQCAVTQVVKEVLDEIPEFRGYKDPFWPIEAYIYTSLKSSRDCHKRLLKALQTEVEQAKENRPMEQARGFVGAEFEQAIGNTIVPSAQVGQHVITLENSTIVAGMQTVKPNGLGFAAWASAPQPFIPATSLNVPTAPLAFAPPVAPSSLHKAVAGIKSNGQPATVQMASNSKTVLLAAGTSSSDWSQLNSTYALTVGAGLIVSKARAGTMG</sequence>
<evidence type="ECO:0000313" key="2">
    <source>
        <dbReference type="EMBL" id="KAB5589110.1"/>
    </source>
</evidence>
<reference evidence="2 3" key="1">
    <citation type="journal article" date="2019" name="Fungal Biol. Biotechnol.">
        <title>Draft genome sequence of fastidious pathogen Ceratobasidium theobromae, which causes vascular-streak dieback in Theobroma cacao.</title>
        <authorList>
            <person name="Ali S.S."/>
            <person name="Asman A."/>
            <person name="Shao J."/>
            <person name="Firmansyah A.P."/>
            <person name="Susilo A.W."/>
            <person name="Rosmana A."/>
            <person name="McMahon P."/>
            <person name="Junaid M."/>
            <person name="Guest D."/>
            <person name="Kheng T.Y."/>
            <person name="Meinhardt L.W."/>
            <person name="Bailey B.A."/>
        </authorList>
    </citation>
    <scope>NUCLEOTIDE SEQUENCE [LARGE SCALE GENOMIC DNA]</scope>
    <source>
        <strain evidence="2 3">CT2</strain>
    </source>
</reference>
<name>A0A5N5QBF3_9AGAM</name>
<dbReference type="EMBL" id="SSOP01000316">
    <property type="protein sequence ID" value="KAB5589110.1"/>
    <property type="molecule type" value="Genomic_DNA"/>
</dbReference>
<dbReference type="Proteomes" id="UP000383932">
    <property type="component" value="Unassembled WGS sequence"/>
</dbReference>
<organism evidence="2 3">
    <name type="scientific">Ceratobasidium theobromae</name>
    <dbReference type="NCBI Taxonomy" id="1582974"/>
    <lineage>
        <taxon>Eukaryota</taxon>
        <taxon>Fungi</taxon>
        <taxon>Dikarya</taxon>
        <taxon>Basidiomycota</taxon>
        <taxon>Agaricomycotina</taxon>
        <taxon>Agaricomycetes</taxon>
        <taxon>Cantharellales</taxon>
        <taxon>Ceratobasidiaceae</taxon>
        <taxon>Ceratobasidium</taxon>
    </lineage>
</organism>
<dbReference type="AlphaFoldDB" id="A0A5N5QBF3"/>